<dbReference type="EMBL" id="JAYKYQ010000009">
    <property type="protein sequence ID" value="MEB3512576.1"/>
    <property type="molecule type" value="Genomic_DNA"/>
</dbReference>
<protein>
    <submittedName>
        <fullName evidence="1">Heme-binding protein</fullName>
    </submittedName>
</protein>
<evidence type="ECO:0000313" key="2">
    <source>
        <dbReference type="Proteomes" id="UP001348098"/>
    </source>
</evidence>
<dbReference type="Gene3D" id="3.30.450.150">
    <property type="entry name" value="Haem-degrading domain"/>
    <property type="match status" value="1"/>
</dbReference>
<gene>
    <name evidence="1" type="ORF">U3653_21310</name>
</gene>
<organism evidence="1 2">
    <name type="scientific">Nocardia implantans</name>
    <dbReference type="NCBI Taxonomy" id="3108168"/>
    <lineage>
        <taxon>Bacteria</taxon>
        <taxon>Bacillati</taxon>
        <taxon>Actinomycetota</taxon>
        <taxon>Actinomycetes</taxon>
        <taxon>Mycobacteriales</taxon>
        <taxon>Nocardiaceae</taxon>
        <taxon>Nocardia</taxon>
    </lineage>
</organism>
<sequence length="134" mass="13242">MSISLDQADSVIAAARKAAAELGEAVSLAIVETGGTVVAVARMDGAPPPASDIAKHKARAAVALGFDTVHMTAAPQGRSLFGEARRADAHALVPNGGGVLIRIRGTVLGALGVSGAASSITDHKIGATAVAQLN</sequence>
<reference evidence="1 2" key="1">
    <citation type="submission" date="2023-12" db="EMBL/GenBank/DDBJ databases">
        <title>novel species in genus Nocarida.</title>
        <authorList>
            <person name="Li Z."/>
        </authorList>
    </citation>
    <scope>NUCLEOTIDE SEQUENCE [LARGE SCALE GENOMIC DNA]</scope>
    <source>
        <strain evidence="1 2">CDC186</strain>
    </source>
</reference>
<evidence type="ECO:0000313" key="1">
    <source>
        <dbReference type="EMBL" id="MEB3512576.1"/>
    </source>
</evidence>
<dbReference type="InterPro" id="IPR005624">
    <property type="entry name" value="PduO/GlcC-like"/>
</dbReference>
<dbReference type="SUPFAM" id="SSF143744">
    <property type="entry name" value="GlcG-like"/>
    <property type="match status" value="1"/>
</dbReference>
<dbReference type="RefSeq" id="WP_195081720.1">
    <property type="nucleotide sequence ID" value="NZ_JAYESH010000007.1"/>
</dbReference>
<dbReference type="InterPro" id="IPR038084">
    <property type="entry name" value="PduO/GlcC-like_sf"/>
</dbReference>
<dbReference type="PANTHER" id="PTHR34309:SF1">
    <property type="entry name" value="PROTEIN GLCG"/>
    <property type="match status" value="1"/>
</dbReference>
<dbReference type="Pfam" id="PF03928">
    <property type="entry name" value="HbpS-like"/>
    <property type="match status" value="1"/>
</dbReference>
<dbReference type="Proteomes" id="UP001348098">
    <property type="component" value="Unassembled WGS sequence"/>
</dbReference>
<comment type="caution">
    <text evidence="1">The sequence shown here is derived from an EMBL/GenBank/DDBJ whole genome shotgun (WGS) entry which is preliminary data.</text>
</comment>
<dbReference type="PANTHER" id="PTHR34309">
    <property type="entry name" value="SLR1406 PROTEIN"/>
    <property type="match status" value="1"/>
</dbReference>
<dbReference type="InterPro" id="IPR052517">
    <property type="entry name" value="GlcG_carb_metab_protein"/>
</dbReference>
<proteinExistence type="predicted"/>
<keyword evidence="2" id="KW-1185">Reference proteome</keyword>
<name>A0ABU6AYX1_9NOCA</name>
<accession>A0ABU6AYX1</accession>